<dbReference type="RefSeq" id="WP_092564226.1">
    <property type="nucleotide sequence ID" value="NZ_FOYZ01000023.1"/>
</dbReference>
<dbReference type="OrthoDB" id="2735991at2"/>
<dbReference type="Pfam" id="PF01381">
    <property type="entry name" value="HTH_3"/>
    <property type="match status" value="1"/>
</dbReference>
<keyword evidence="3" id="KW-1185">Reference proteome</keyword>
<dbReference type="EMBL" id="FOYZ01000023">
    <property type="protein sequence ID" value="SFS07950.1"/>
    <property type="molecule type" value="Genomic_DNA"/>
</dbReference>
<accession>A0A1I6LX15</accession>
<dbReference type="InterPro" id="IPR001387">
    <property type="entry name" value="Cro/C1-type_HTH"/>
</dbReference>
<dbReference type="PROSITE" id="PS50943">
    <property type="entry name" value="HTH_CROC1"/>
    <property type="match status" value="1"/>
</dbReference>
<dbReference type="STRING" id="37658.SAMN05661086_03632"/>
<name>A0A1I6LX15_9FIRM</name>
<dbReference type="Gene3D" id="1.10.260.40">
    <property type="entry name" value="lambda repressor-like DNA-binding domains"/>
    <property type="match status" value="1"/>
</dbReference>
<dbReference type="GO" id="GO:0003677">
    <property type="term" value="F:DNA binding"/>
    <property type="evidence" value="ECO:0007669"/>
    <property type="project" value="InterPro"/>
</dbReference>
<feature type="domain" description="HTH cro/C1-type" evidence="1">
    <location>
        <begin position="8"/>
        <end position="64"/>
    </location>
</feature>
<dbReference type="AlphaFoldDB" id="A0A1I6LX15"/>
<dbReference type="SUPFAM" id="SSF47413">
    <property type="entry name" value="lambda repressor-like DNA-binding domains"/>
    <property type="match status" value="1"/>
</dbReference>
<dbReference type="SMART" id="SM00530">
    <property type="entry name" value="HTH_XRE"/>
    <property type="match status" value="1"/>
</dbReference>
<dbReference type="Proteomes" id="UP000199659">
    <property type="component" value="Unassembled WGS sequence"/>
</dbReference>
<sequence>MKDINIRFKKLRKATKKSQEEFGKVVGIKKSGISNIENGLRDVTEQHIKFILLWKDYHVSEDWLRFGTGNMFLEMNRNDQIVSWASKITRSENDKTFANRFAYLLSELDEEDWIALEKFAKLLAKVQTD</sequence>
<gene>
    <name evidence="2" type="ORF">SAMN05661086_03632</name>
</gene>
<evidence type="ECO:0000259" key="1">
    <source>
        <dbReference type="PROSITE" id="PS50943"/>
    </source>
</evidence>
<evidence type="ECO:0000313" key="3">
    <source>
        <dbReference type="Proteomes" id="UP000199659"/>
    </source>
</evidence>
<dbReference type="CDD" id="cd00093">
    <property type="entry name" value="HTH_XRE"/>
    <property type="match status" value="1"/>
</dbReference>
<dbReference type="InterPro" id="IPR010982">
    <property type="entry name" value="Lambda_DNA-bd_dom_sf"/>
</dbReference>
<evidence type="ECO:0000313" key="2">
    <source>
        <dbReference type="EMBL" id="SFS07950.1"/>
    </source>
</evidence>
<reference evidence="2 3" key="1">
    <citation type="submission" date="2016-10" db="EMBL/GenBank/DDBJ databases">
        <authorList>
            <person name="de Groot N.N."/>
        </authorList>
    </citation>
    <scope>NUCLEOTIDE SEQUENCE [LARGE SCALE GENOMIC DNA]</scope>
    <source>
        <strain evidence="2 3">743A</strain>
    </source>
</reference>
<proteinExistence type="predicted"/>
<protein>
    <submittedName>
        <fullName evidence="2">Helix-turn-helix</fullName>
    </submittedName>
</protein>
<organism evidence="2 3">
    <name type="scientific">Anaeromicropila populeti</name>
    <dbReference type="NCBI Taxonomy" id="37658"/>
    <lineage>
        <taxon>Bacteria</taxon>
        <taxon>Bacillati</taxon>
        <taxon>Bacillota</taxon>
        <taxon>Clostridia</taxon>
        <taxon>Lachnospirales</taxon>
        <taxon>Lachnospiraceae</taxon>
        <taxon>Anaeromicropila</taxon>
    </lineage>
</organism>